<dbReference type="RefSeq" id="WP_221030618.1">
    <property type="nucleotide sequence ID" value="NZ_CP139781.1"/>
</dbReference>
<accession>A0ABZ1C629</accession>
<evidence type="ECO:0000313" key="2">
    <source>
        <dbReference type="EMBL" id="WRQ86782.1"/>
    </source>
</evidence>
<protein>
    <submittedName>
        <fullName evidence="2">Type II secretion system protein</fullName>
    </submittedName>
</protein>
<dbReference type="Proteomes" id="UP000738431">
    <property type="component" value="Chromosome"/>
</dbReference>
<dbReference type="EMBL" id="CP139781">
    <property type="protein sequence ID" value="WRQ86782.1"/>
    <property type="molecule type" value="Genomic_DNA"/>
</dbReference>
<keyword evidence="1" id="KW-0812">Transmembrane</keyword>
<feature type="transmembrane region" description="Helical" evidence="1">
    <location>
        <begin position="24"/>
        <end position="48"/>
    </location>
</feature>
<gene>
    <name evidence="2" type="ORF">K1X11_018370</name>
</gene>
<sequence>MALTNSAASTLGGRPKTRPQGNTAFTLVEVMVAASVLTLALASAIIVLQAGFRNLDTARTATAAGQAMQSEMERIRLLNWSQLNALPASAEINIPATYTSNSIEADRLTITRTVQDVPGFGSPTQMKAIVLIATWTSIDGQPHRRAFQLHYSRNGLFDYYYNAAQS</sequence>
<proteinExistence type="predicted"/>
<reference evidence="2 3" key="1">
    <citation type="submission" date="2023-12" db="EMBL/GenBank/DDBJ databases">
        <title>Description of an unclassified Opitutus bacterium of Verrucomicrobiota.</title>
        <authorList>
            <person name="Zhang D.-F."/>
        </authorList>
    </citation>
    <scope>NUCLEOTIDE SEQUENCE [LARGE SCALE GENOMIC DNA]</scope>
    <source>
        <strain evidence="2 3">WL0086</strain>
    </source>
</reference>
<evidence type="ECO:0000256" key="1">
    <source>
        <dbReference type="SAM" id="Phobius"/>
    </source>
</evidence>
<keyword evidence="3" id="KW-1185">Reference proteome</keyword>
<organism evidence="2 3">
    <name type="scientific">Actomonas aquatica</name>
    <dbReference type="NCBI Taxonomy" id="2866162"/>
    <lineage>
        <taxon>Bacteria</taxon>
        <taxon>Pseudomonadati</taxon>
        <taxon>Verrucomicrobiota</taxon>
        <taxon>Opitutia</taxon>
        <taxon>Opitutales</taxon>
        <taxon>Opitutaceae</taxon>
        <taxon>Actomonas</taxon>
    </lineage>
</organism>
<name>A0ABZ1C629_9BACT</name>
<keyword evidence="1" id="KW-1133">Transmembrane helix</keyword>
<keyword evidence="1" id="KW-0472">Membrane</keyword>
<evidence type="ECO:0000313" key="3">
    <source>
        <dbReference type="Proteomes" id="UP000738431"/>
    </source>
</evidence>